<evidence type="ECO:0000256" key="2">
    <source>
        <dbReference type="SAM" id="MobiDB-lite"/>
    </source>
</evidence>
<feature type="compositionally biased region" description="Polar residues" evidence="2">
    <location>
        <begin position="55"/>
        <end position="76"/>
    </location>
</feature>
<feature type="region of interest" description="Disordered" evidence="2">
    <location>
        <begin position="106"/>
        <end position="206"/>
    </location>
</feature>
<protein>
    <submittedName>
        <fullName evidence="4">DUF4157 domain-containing protein</fullName>
    </submittedName>
</protein>
<feature type="compositionally biased region" description="Acidic residues" evidence="2">
    <location>
        <begin position="137"/>
        <end position="167"/>
    </location>
</feature>
<feature type="compositionally biased region" description="Polar residues" evidence="2">
    <location>
        <begin position="174"/>
        <end position="194"/>
    </location>
</feature>
<dbReference type="Gene3D" id="1.20.120.20">
    <property type="entry name" value="Apolipoprotein"/>
    <property type="match status" value="1"/>
</dbReference>
<feature type="compositionally biased region" description="Low complexity" evidence="2">
    <location>
        <begin position="324"/>
        <end position="337"/>
    </location>
</feature>
<feature type="region of interest" description="Disordered" evidence="2">
    <location>
        <begin position="272"/>
        <end position="417"/>
    </location>
</feature>
<name>A0ABW5AXJ4_9FLAO</name>
<evidence type="ECO:0000313" key="5">
    <source>
        <dbReference type="Proteomes" id="UP001597344"/>
    </source>
</evidence>
<keyword evidence="5" id="KW-1185">Reference proteome</keyword>
<dbReference type="InterPro" id="IPR016024">
    <property type="entry name" value="ARM-type_fold"/>
</dbReference>
<comment type="caution">
    <text evidence="4">The sequence shown here is derived from an EMBL/GenBank/DDBJ whole genome shotgun (WGS) entry which is preliminary data.</text>
</comment>
<feature type="region of interest" description="Disordered" evidence="2">
    <location>
        <begin position="1"/>
        <end position="24"/>
    </location>
</feature>
<feature type="compositionally biased region" description="Acidic residues" evidence="2">
    <location>
        <begin position="297"/>
        <end position="313"/>
    </location>
</feature>
<feature type="compositionally biased region" description="Basic and acidic residues" evidence="2">
    <location>
        <begin position="1124"/>
        <end position="1138"/>
    </location>
</feature>
<feature type="compositionally biased region" description="Polar residues" evidence="2">
    <location>
        <begin position="457"/>
        <end position="479"/>
    </location>
</feature>
<dbReference type="PANTHER" id="PTHR21713">
    <property type="entry name" value="NASCENT POLYPEPTIDE ASSOCIATED COMPLEX ALPHA SUBUNIT-RELATED"/>
    <property type="match status" value="1"/>
</dbReference>
<feature type="compositionally biased region" description="Basic and acidic residues" evidence="2">
    <location>
        <begin position="361"/>
        <end position="375"/>
    </location>
</feature>
<feature type="region of interest" description="Disordered" evidence="2">
    <location>
        <begin position="429"/>
        <end position="522"/>
    </location>
</feature>
<feature type="compositionally biased region" description="Polar residues" evidence="2">
    <location>
        <begin position="576"/>
        <end position="595"/>
    </location>
</feature>
<proteinExistence type="predicted"/>
<feature type="domain" description="eCIS core" evidence="3">
    <location>
        <begin position="197"/>
        <end position="273"/>
    </location>
</feature>
<keyword evidence="1" id="KW-0175">Coiled coil</keyword>
<feature type="compositionally biased region" description="Low complexity" evidence="2">
    <location>
        <begin position="376"/>
        <end position="391"/>
    </location>
</feature>
<evidence type="ECO:0000313" key="4">
    <source>
        <dbReference type="EMBL" id="MFD2186617.1"/>
    </source>
</evidence>
<feature type="region of interest" description="Disordered" evidence="2">
    <location>
        <begin position="1116"/>
        <end position="1138"/>
    </location>
</feature>
<evidence type="ECO:0000259" key="3">
    <source>
        <dbReference type="Pfam" id="PF13699"/>
    </source>
</evidence>
<dbReference type="Proteomes" id="UP001597344">
    <property type="component" value="Unassembled WGS sequence"/>
</dbReference>
<dbReference type="SUPFAM" id="SSF48371">
    <property type="entry name" value="ARM repeat"/>
    <property type="match status" value="1"/>
</dbReference>
<dbReference type="RefSeq" id="WP_378319605.1">
    <property type="nucleotide sequence ID" value="NZ_JBHUHY010000004.1"/>
</dbReference>
<dbReference type="Pfam" id="PF13699">
    <property type="entry name" value="eCIS_core"/>
    <property type="match status" value="1"/>
</dbReference>
<feature type="compositionally biased region" description="Low complexity" evidence="2">
    <location>
        <begin position="277"/>
        <end position="294"/>
    </location>
</feature>
<dbReference type="InterPro" id="IPR025295">
    <property type="entry name" value="eCIS_core_dom"/>
</dbReference>
<sequence length="1392" mass="151838">MFTPKTANTATKGNNTPSVFKPKNRSDLFIQPKLKVGLPGDKYEVEADHVADQVVNKQQNGTHSNISSSPISVQTMTEDENIQEKPIAERIQPLTHLSDAPIQRMEEEEPVQMQEEEDVQLQEEEEVQTMAEGDVQLQEEEVQTQSEEEDVQLQEDEEVQTQSEDEEVQARENPGSSGLSTTNIGQSIRNTRGQGSPLPSGVQTQMESGFGADFSGVRVHTGSESVAMNQSLGAQAFTNGNDIHFNQNRFNPATTEGQTLLAHELTHTIQQGASGPATQEGATTKEGGAGTTQTPSEEAEAETIPETQVEETAGETVETPPPGQEGVEQGAPGAGEAAESEAEPTTPRSPEEDPNFQQLEQRVDNRAEEQQDHEPAAASAGSAQAAAASPANERQSGAQAAQVDTMEEQEAGEFSAEAFKAQLMQRIESMQLPANEDEAADFENNNNIDEVRDAATQDVQNEQAAASGNISEATAQEPNTEAVPEREITPLLPAPIGDTPNSVRAQNAMPPARGESEVSQPLQDNMSEVDQQMADNEITDEQLAKSNEPEFTSALDSKNEAKENTEQAPGEFRTAEQGTLQSAQTSAENNSQQSLEGMHQDRAGLLNQVAGQQVQTGTTDTAERERIASEINTIYENTKTDVETILSDLDTTVNDMFTAGAERAKQAFEDYVERKMDAYLDERYGGFGGFLNRVGDVFTGLPDEVNQFFVDGRQVFIDRMDSVITDIANVVATELTAAKDRITQGKQEVQDYVTALPENLQEIGREAAEGIQEQFDELEQSVNDKQDELIDSLADQYNESLQEVDARIEEMQAANRGLIDMALDAVAGVIQTIINIKNMLTELLSAALSVIGTIIQDPIGFLGLLIEGVGQGLNNFISNILSHMQEGLIAWLTGSLGSVGITMPDNLFSLSGIFNLVAQILGISWDFVRGIAVKLLGEPVVRVVETAFEIFMIIRNDGIAGLWEYIKEQFTNLKEMVMDAIRDMIISKVVEAGIKWVLGLLNPAGAFIKAAMLIIDIVKFFIERGSQIIEMVRAFIEGVKAVASGNVSAIANAIENALKKSIPVLIGFLASLLGISGLTKKVQDIIKKVRKKIEKAVTNVIKKIKKAARKLFRKLTGKGANDAPDTRTAQEKQRDVDAAAREGGQLLDRPEISPEKVRAELPGLKNKYQLQKAELKQDNSDGKYFIEVEINPKKPTSKKNLAKARPPELIGKNTPKLDQLEQVENGVSVRYVHEFKNVYKGTRYSVPGDIVPYVEHRAARKLGKSGESESLSKYSTESGISGLTKPLIDVYDNVALTGNFRTRIPDIFKEGVVVGDVKNVKTISLDSQMRDNVAIIENKAAYSGEKTRISNRPRKFDLVVRDSKDGTAESTHVSGPLKQAIENTGGKIYEII</sequence>
<feature type="region of interest" description="Disordered" evidence="2">
    <location>
        <begin position="542"/>
        <end position="597"/>
    </location>
</feature>
<evidence type="ECO:0000256" key="1">
    <source>
        <dbReference type="SAM" id="Coils"/>
    </source>
</evidence>
<dbReference type="InterPro" id="IPR016641">
    <property type="entry name" value="EGD2/NACA0like"/>
</dbReference>
<feature type="coiled-coil region" evidence="1">
    <location>
        <begin position="768"/>
        <end position="821"/>
    </location>
</feature>
<gene>
    <name evidence="4" type="ORF">ACFSJT_07415</name>
</gene>
<dbReference type="EMBL" id="JBHUHY010000004">
    <property type="protein sequence ID" value="MFD2186617.1"/>
    <property type="molecule type" value="Genomic_DNA"/>
</dbReference>
<feature type="compositionally biased region" description="Acidic residues" evidence="2">
    <location>
        <begin position="106"/>
        <end position="127"/>
    </location>
</feature>
<feature type="region of interest" description="Disordered" evidence="2">
    <location>
        <begin position="55"/>
        <end position="79"/>
    </location>
</feature>
<feature type="compositionally biased region" description="Low complexity" evidence="2">
    <location>
        <begin position="1"/>
        <end position="17"/>
    </location>
</feature>
<organism evidence="4 5">
    <name type="scientific">Aquimarina celericrescens</name>
    <dbReference type="NCBI Taxonomy" id="1964542"/>
    <lineage>
        <taxon>Bacteria</taxon>
        <taxon>Pseudomonadati</taxon>
        <taxon>Bacteroidota</taxon>
        <taxon>Flavobacteriia</taxon>
        <taxon>Flavobacteriales</taxon>
        <taxon>Flavobacteriaceae</taxon>
        <taxon>Aquimarina</taxon>
    </lineage>
</organism>
<reference evidence="5" key="1">
    <citation type="journal article" date="2019" name="Int. J. Syst. Evol. Microbiol.">
        <title>The Global Catalogue of Microorganisms (GCM) 10K type strain sequencing project: providing services to taxonomists for standard genome sequencing and annotation.</title>
        <authorList>
            <consortium name="The Broad Institute Genomics Platform"/>
            <consortium name="The Broad Institute Genome Sequencing Center for Infectious Disease"/>
            <person name="Wu L."/>
            <person name="Ma J."/>
        </authorList>
    </citation>
    <scope>NUCLEOTIDE SEQUENCE [LARGE SCALE GENOMIC DNA]</scope>
    <source>
        <strain evidence="5">DT92</strain>
    </source>
</reference>
<accession>A0ABW5AXJ4</accession>